<feature type="region of interest" description="Disordered" evidence="6">
    <location>
        <begin position="196"/>
        <end position="241"/>
    </location>
</feature>
<dbReference type="InterPro" id="IPR013083">
    <property type="entry name" value="Znf_RING/FYVE/PHD"/>
</dbReference>
<keyword evidence="1" id="KW-0479">Metal-binding</keyword>
<dbReference type="Gene3D" id="3.30.40.10">
    <property type="entry name" value="Zinc/RING finger domain, C3HC4 (zinc finger)"/>
    <property type="match status" value="1"/>
</dbReference>
<dbReference type="Pfam" id="PF12874">
    <property type="entry name" value="zf-met"/>
    <property type="match status" value="1"/>
</dbReference>
<dbReference type="EMBL" id="KZ857384">
    <property type="protein sequence ID" value="RDX54822.1"/>
    <property type="molecule type" value="Genomic_DNA"/>
</dbReference>
<dbReference type="InterPro" id="IPR013087">
    <property type="entry name" value="Znf_C2H2_type"/>
</dbReference>
<dbReference type="AlphaFoldDB" id="A0A371DQM5"/>
<protein>
    <recommendedName>
        <fullName evidence="11">RING-type domain-containing protein</fullName>
    </recommendedName>
</protein>
<dbReference type="PROSITE" id="PS50157">
    <property type="entry name" value="ZINC_FINGER_C2H2_2"/>
    <property type="match status" value="2"/>
</dbReference>
<evidence type="ECO:0000256" key="1">
    <source>
        <dbReference type="ARBA" id="ARBA00022723"/>
    </source>
</evidence>
<feature type="region of interest" description="Disordered" evidence="6">
    <location>
        <begin position="445"/>
        <end position="525"/>
    </location>
</feature>
<evidence type="ECO:0000256" key="4">
    <source>
        <dbReference type="ARBA" id="ARBA00022833"/>
    </source>
</evidence>
<dbReference type="GO" id="GO:0000977">
    <property type="term" value="F:RNA polymerase II transcription regulatory region sequence-specific DNA binding"/>
    <property type="evidence" value="ECO:0007669"/>
    <property type="project" value="TreeGrafter"/>
</dbReference>
<evidence type="ECO:0000313" key="9">
    <source>
        <dbReference type="EMBL" id="RDX54822.1"/>
    </source>
</evidence>
<accession>A0A371DQM5</accession>
<evidence type="ECO:0000256" key="6">
    <source>
        <dbReference type="SAM" id="MobiDB-lite"/>
    </source>
</evidence>
<dbReference type="STRING" id="139420.A0A371DQM5"/>
<dbReference type="InterPro" id="IPR036236">
    <property type="entry name" value="Znf_C2H2_sf"/>
</dbReference>
<feature type="region of interest" description="Disordered" evidence="6">
    <location>
        <begin position="358"/>
        <end position="421"/>
    </location>
</feature>
<evidence type="ECO:0000259" key="8">
    <source>
        <dbReference type="PROSITE" id="PS50157"/>
    </source>
</evidence>
<feature type="compositionally biased region" description="Low complexity" evidence="6">
    <location>
        <begin position="505"/>
        <end position="519"/>
    </location>
</feature>
<dbReference type="SMART" id="SM00355">
    <property type="entry name" value="ZnF_C2H2"/>
    <property type="match status" value="8"/>
</dbReference>
<keyword evidence="10" id="KW-1185">Reference proteome</keyword>
<dbReference type="Proteomes" id="UP000256964">
    <property type="component" value="Unassembled WGS sequence"/>
</dbReference>
<dbReference type="OrthoDB" id="6105938at2759"/>
<dbReference type="SUPFAM" id="SSF57667">
    <property type="entry name" value="beta-beta-alpha zinc fingers"/>
    <property type="match status" value="1"/>
</dbReference>
<dbReference type="InterPro" id="IPR017907">
    <property type="entry name" value="Znf_RING_CS"/>
</dbReference>
<evidence type="ECO:0008006" key="11">
    <source>
        <dbReference type="Google" id="ProtNLM"/>
    </source>
</evidence>
<dbReference type="PROSITE" id="PS50089">
    <property type="entry name" value="ZF_RING_2"/>
    <property type="match status" value="1"/>
</dbReference>
<dbReference type="PANTHER" id="PTHR24409:SF295">
    <property type="entry name" value="AZ2-RELATED"/>
    <property type="match status" value="1"/>
</dbReference>
<dbReference type="GO" id="GO:0005634">
    <property type="term" value="C:nucleus"/>
    <property type="evidence" value="ECO:0007669"/>
    <property type="project" value="TreeGrafter"/>
</dbReference>
<evidence type="ECO:0000313" key="10">
    <source>
        <dbReference type="Proteomes" id="UP000256964"/>
    </source>
</evidence>
<feature type="compositionally biased region" description="Low complexity" evidence="6">
    <location>
        <begin position="465"/>
        <end position="484"/>
    </location>
</feature>
<evidence type="ECO:0000256" key="5">
    <source>
        <dbReference type="PROSITE-ProRule" id="PRU00042"/>
    </source>
</evidence>
<reference evidence="9 10" key="1">
    <citation type="journal article" date="2018" name="Biotechnol. Biofuels">
        <title>Integrative visual omics of the white-rot fungus Polyporus brumalis exposes the biotechnological potential of its oxidative enzymes for delignifying raw plant biomass.</title>
        <authorList>
            <person name="Miyauchi S."/>
            <person name="Rancon A."/>
            <person name="Drula E."/>
            <person name="Hage H."/>
            <person name="Chaduli D."/>
            <person name="Favel A."/>
            <person name="Grisel S."/>
            <person name="Henrissat B."/>
            <person name="Herpoel-Gimbert I."/>
            <person name="Ruiz-Duenas F.J."/>
            <person name="Chevret D."/>
            <person name="Hainaut M."/>
            <person name="Lin J."/>
            <person name="Wang M."/>
            <person name="Pangilinan J."/>
            <person name="Lipzen A."/>
            <person name="Lesage-Meessen L."/>
            <person name="Navarro D."/>
            <person name="Riley R."/>
            <person name="Grigoriev I.V."/>
            <person name="Zhou S."/>
            <person name="Raouche S."/>
            <person name="Rosso M.N."/>
        </authorList>
    </citation>
    <scope>NUCLEOTIDE SEQUENCE [LARGE SCALE GENOMIC DNA]</scope>
    <source>
        <strain evidence="9 10">BRFM 1820</strain>
    </source>
</reference>
<feature type="compositionally biased region" description="Pro residues" evidence="6">
    <location>
        <begin position="204"/>
        <end position="238"/>
    </location>
</feature>
<keyword evidence="3 5" id="KW-0863">Zinc-finger</keyword>
<keyword evidence="2" id="KW-0677">Repeat</keyword>
<evidence type="ECO:0000259" key="7">
    <source>
        <dbReference type="PROSITE" id="PS50089"/>
    </source>
</evidence>
<feature type="domain" description="RING-type" evidence="7">
    <location>
        <begin position="537"/>
        <end position="575"/>
    </location>
</feature>
<feature type="domain" description="C2H2-type" evidence="8">
    <location>
        <begin position="76"/>
        <end position="104"/>
    </location>
</feature>
<sequence length="587" mass="63095">MPVCSTCAKSLKSEAALIQHCKDKVHPYCAPCGLGFSSAEALSLHYRHFSVHPKCPQCNSAFIDQSQLKLHQASHPKCAQCGASFLDRTRLDEHVAATHPPVKCVPCGREFKNAAERKQHYQASSNHPTCFVCREGFADDAEIDDHLSKAHLDSLCKTCNRQLRSVDDLQGHYLASSAHPHCALCEIGFADDDTCDKHMETNHPRPPPRMPSPPPRVPSPPPRMPSPPPRMPSPPARMPSPVVSLVSHSQTIEPSSLVPQFSQSTQSSPLVQRPTLNGIVTTAPLAAERSELNDDDAYQTVEASSHVQRAVSEPTVLTASSIGYGSVLDEAATAWRSPTLSEQSIACAHVRGMARHPESESTLSLQSAHSSISYSSPRNGSSLADLPTSPRPTTTTADARVHDTGYGRGEGLISQSVSPRIQSPILSTRPFSSISERLARNIAPALRPSLSRQPTPRLPSPVLSPRPVSQLVAAQPPTSASRSTSSRKHSITSASSGPSSDTEETVPTAAETPKPKAATLQQASAAPTKTIEVTWHCRACDMEPNAPTATACGHIFCTTCIVQELVKHGCCPVCKKMILLRLHVELA</sequence>
<proteinExistence type="predicted"/>
<gene>
    <name evidence="9" type="ORF">OH76DRAFT_1430597</name>
</gene>
<feature type="domain" description="C2H2-type" evidence="8">
    <location>
        <begin position="53"/>
        <end position="75"/>
    </location>
</feature>
<dbReference type="SMART" id="SM00184">
    <property type="entry name" value="RING"/>
    <property type="match status" value="2"/>
</dbReference>
<dbReference type="InterPro" id="IPR001841">
    <property type="entry name" value="Znf_RING"/>
</dbReference>
<name>A0A371DQM5_9APHY</name>
<dbReference type="PROSITE" id="PS00518">
    <property type="entry name" value="ZF_RING_1"/>
    <property type="match status" value="1"/>
</dbReference>
<keyword evidence="4" id="KW-0862">Zinc</keyword>
<dbReference type="GO" id="GO:0000981">
    <property type="term" value="F:DNA-binding transcription factor activity, RNA polymerase II-specific"/>
    <property type="evidence" value="ECO:0007669"/>
    <property type="project" value="TreeGrafter"/>
</dbReference>
<dbReference type="PANTHER" id="PTHR24409">
    <property type="entry name" value="ZINC FINGER PROTEIN 142"/>
    <property type="match status" value="1"/>
</dbReference>
<dbReference type="SUPFAM" id="SSF57850">
    <property type="entry name" value="RING/U-box"/>
    <property type="match status" value="1"/>
</dbReference>
<feature type="compositionally biased region" description="Polar residues" evidence="6">
    <location>
        <begin position="360"/>
        <end position="382"/>
    </location>
</feature>
<dbReference type="Gene3D" id="3.30.160.60">
    <property type="entry name" value="Classic Zinc Finger"/>
    <property type="match status" value="1"/>
</dbReference>
<dbReference type="GO" id="GO:0008270">
    <property type="term" value="F:zinc ion binding"/>
    <property type="evidence" value="ECO:0007669"/>
    <property type="project" value="UniProtKB-KW"/>
</dbReference>
<organism evidence="9 10">
    <name type="scientific">Lentinus brumalis</name>
    <dbReference type="NCBI Taxonomy" id="2498619"/>
    <lineage>
        <taxon>Eukaryota</taxon>
        <taxon>Fungi</taxon>
        <taxon>Dikarya</taxon>
        <taxon>Basidiomycota</taxon>
        <taxon>Agaricomycotina</taxon>
        <taxon>Agaricomycetes</taxon>
        <taxon>Polyporales</taxon>
        <taxon>Polyporaceae</taxon>
        <taxon>Lentinus</taxon>
    </lineage>
</organism>
<evidence type="ECO:0000256" key="2">
    <source>
        <dbReference type="ARBA" id="ARBA00022737"/>
    </source>
</evidence>
<evidence type="ECO:0000256" key="3">
    <source>
        <dbReference type="ARBA" id="ARBA00022771"/>
    </source>
</evidence>
<dbReference type="PROSITE" id="PS00028">
    <property type="entry name" value="ZINC_FINGER_C2H2_1"/>
    <property type="match status" value="4"/>
</dbReference>